<sequence length="197" mass="19567">MVELQGAISAVSQPVPTTTTAQPVSDFGGVLAAALTSEAATGASSAASSVASALTGGTTTTAAAPAAAADAATPAAPGTGDALVESAKKYLGVPYVWGGESLSEGGLDCSGLVQLAMKDLGVDVPRVARDQMKIGTEVPSIDQARPGDLVVTRGGGHIGIYAGDNKWIHAPYPGEKVKLAEMTTPPTTIRRVLPTGA</sequence>
<accession>A0ABR8Z2Z2</accession>
<evidence type="ECO:0000256" key="3">
    <source>
        <dbReference type="ARBA" id="ARBA00022801"/>
    </source>
</evidence>
<reference evidence="6 7" key="1">
    <citation type="submission" date="2020-08" db="EMBL/GenBank/DDBJ databases">
        <title>A Genomic Blueprint of the Chicken Gut Microbiome.</title>
        <authorList>
            <person name="Gilroy R."/>
            <person name="Ravi A."/>
            <person name="Getino M."/>
            <person name="Pursley I."/>
            <person name="Horton D.L."/>
            <person name="Alikhan N.-F."/>
            <person name="Baker D."/>
            <person name="Gharbi K."/>
            <person name="Hall N."/>
            <person name="Watson M."/>
            <person name="Adriaenssens E.M."/>
            <person name="Foster-Nyarko E."/>
            <person name="Jarju S."/>
            <person name="Secka A."/>
            <person name="Antonio M."/>
            <person name="Oren A."/>
            <person name="Chaudhuri R."/>
            <person name="La Ragione R.M."/>
            <person name="Hildebrand F."/>
            <person name="Pallen M.J."/>
        </authorList>
    </citation>
    <scope>NUCLEOTIDE SEQUENCE [LARGE SCALE GENOMIC DNA]</scope>
    <source>
        <strain evidence="6 7">Sa1BUA1</strain>
    </source>
</reference>
<dbReference type="Pfam" id="PF00877">
    <property type="entry name" value="NLPC_P60"/>
    <property type="match status" value="1"/>
</dbReference>
<dbReference type="InterPro" id="IPR051794">
    <property type="entry name" value="PG_Endopeptidase_C40"/>
</dbReference>
<feature type="domain" description="NlpC/P60" evidence="5">
    <location>
        <begin position="77"/>
        <end position="197"/>
    </location>
</feature>
<dbReference type="Gene3D" id="3.90.1720.10">
    <property type="entry name" value="endopeptidase domain like (from Nostoc punctiforme)"/>
    <property type="match status" value="1"/>
</dbReference>
<evidence type="ECO:0000256" key="4">
    <source>
        <dbReference type="ARBA" id="ARBA00022807"/>
    </source>
</evidence>
<dbReference type="SUPFAM" id="SSF54001">
    <property type="entry name" value="Cysteine proteinases"/>
    <property type="match status" value="1"/>
</dbReference>
<dbReference type="PROSITE" id="PS51935">
    <property type="entry name" value="NLPC_P60"/>
    <property type="match status" value="1"/>
</dbReference>
<evidence type="ECO:0000256" key="1">
    <source>
        <dbReference type="ARBA" id="ARBA00007074"/>
    </source>
</evidence>
<dbReference type="PANTHER" id="PTHR47359">
    <property type="entry name" value="PEPTIDOGLYCAN DL-ENDOPEPTIDASE CWLO"/>
    <property type="match status" value="1"/>
</dbReference>
<dbReference type="PANTHER" id="PTHR47359:SF3">
    <property type="entry name" value="NLP_P60 DOMAIN-CONTAINING PROTEIN-RELATED"/>
    <property type="match status" value="1"/>
</dbReference>
<keyword evidence="3" id="KW-0378">Hydrolase</keyword>
<keyword evidence="7" id="KW-1185">Reference proteome</keyword>
<keyword evidence="2" id="KW-0645">Protease</keyword>
<evidence type="ECO:0000313" key="7">
    <source>
        <dbReference type="Proteomes" id="UP000661894"/>
    </source>
</evidence>
<name>A0ABR8Z2Z2_9MICO</name>
<keyword evidence="4" id="KW-0788">Thiol protease</keyword>
<gene>
    <name evidence="6" type="ORF">H9624_10245</name>
</gene>
<dbReference type="Proteomes" id="UP000661894">
    <property type="component" value="Unassembled WGS sequence"/>
</dbReference>
<comment type="similarity">
    <text evidence="1">Belongs to the peptidase C40 family.</text>
</comment>
<proteinExistence type="inferred from homology"/>
<dbReference type="InterPro" id="IPR038765">
    <property type="entry name" value="Papain-like_cys_pep_sf"/>
</dbReference>
<protein>
    <submittedName>
        <fullName evidence="6">C40 family peptidase</fullName>
    </submittedName>
</protein>
<organism evidence="6 7">
    <name type="scientific">Oceanitalea stevensii</name>
    <dbReference type="NCBI Taxonomy" id="2763072"/>
    <lineage>
        <taxon>Bacteria</taxon>
        <taxon>Bacillati</taxon>
        <taxon>Actinomycetota</taxon>
        <taxon>Actinomycetes</taxon>
        <taxon>Micrococcales</taxon>
        <taxon>Bogoriellaceae</taxon>
        <taxon>Georgenia</taxon>
    </lineage>
</organism>
<dbReference type="EMBL" id="JACSPO010000005">
    <property type="protein sequence ID" value="MBD8062706.1"/>
    <property type="molecule type" value="Genomic_DNA"/>
</dbReference>
<evidence type="ECO:0000256" key="2">
    <source>
        <dbReference type="ARBA" id="ARBA00022670"/>
    </source>
</evidence>
<dbReference type="InterPro" id="IPR000064">
    <property type="entry name" value="NLP_P60_dom"/>
</dbReference>
<comment type="caution">
    <text evidence="6">The sequence shown here is derived from an EMBL/GenBank/DDBJ whole genome shotgun (WGS) entry which is preliminary data.</text>
</comment>
<evidence type="ECO:0000313" key="6">
    <source>
        <dbReference type="EMBL" id="MBD8062706.1"/>
    </source>
</evidence>
<evidence type="ECO:0000259" key="5">
    <source>
        <dbReference type="PROSITE" id="PS51935"/>
    </source>
</evidence>